<protein>
    <recommendedName>
        <fullName evidence="9">C2H2-type domain-containing protein</fullName>
    </recommendedName>
</protein>
<feature type="domain" description="C2H2-type" evidence="9">
    <location>
        <begin position="141"/>
        <end position="169"/>
    </location>
</feature>
<feature type="compositionally biased region" description="Low complexity" evidence="8">
    <location>
        <begin position="358"/>
        <end position="370"/>
    </location>
</feature>
<accession>A0ABD2K2G1</accession>
<keyword evidence="2" id="KW-0479">Metal-binding</keyword>
<dbReference type="InterPro" id="IPR050888">
    <property type="entry name" value="ZnF_C2H2-type_TF"/>
</dbReference>
<dbReference type="GO" id="GO:0008270">
    <property type="term" value="F:zinc ion binding"/>
    <property type="evidence" value="ECO:0007669"/>
    <property type="project" value="UniProtKB-KW"/>
</dbReference>
<evidence type="ECO:0000256" key="5">
    <source>
        <dbReference type="ARBA" id="ARBA00022833"/>
    </source>
</evidence>
<feature type="region of interest" description="Disordered" evidence="8">
    <location>
        <begin position="325"/>
        <end position="345"/>
    </location>
</feature>
<dbReference type="Gene3D" id="3.30.160.60">
    <property type="entry name" value="Classic Zinc Finger"/>
    <property type="match status" value="1"/>
</dbReference>
<dbReference type="PROSITE" id="PS50157">
    <property type="entry name" value="ZINC_FINGER_C2H2_2"/>
    <property type="match status" value="3"/>
</dbReference>
<evidence type="ECO:0000256" key="6">
    <source>
        <dbReference type="ARBA" id="ARBA00023242"/>
    </source>
</evidence>
<evidence type="ECO:0000256" key="8">
    <source>
        <dbReference type="SAM" id="MobiDB-lite"/>
    </source>
</evidence>
<keyword evidence="5" id="KW-0862">Zinc</keyword>
<feature type="compositionally biased region" description="Basic and acidic residues" evidence="8">
    <location>
        <begin position="163"/>
        <end position="176"/>
    </location>
</feature>
<evidence type="ECO:0000256" key="4">
    <source>
        <dbReference type="ARBA" id="ARBA00022771"/>
    </source>
</evidence>
<evidence type="ECO:0000259" key="9">
    <source>
        <dbReference type="PROSITE" id="PS50157"/>
    </source>
</evidence>
<evidence type="ECO:0000256" key="2">
    <source>
        <dbReference type="ARBA" id="ARBA00022723"/>
    </source>
</evidence>
<evidence type="ECO:0000256" key="7">
    <source>
        <dbReference type="PROSITE-ProRule" id="PRU00042"/>
    </source>
</evidence>
<keyword evidence="3" id="KW-0677">Repeat</keyword>
<dbReference type="InterPro" id="IPR036236">
    <property type="entry name" value="Znf_C2H2_sf"/>
</dbReference>
<dbReference type="SUPFAM" id="SSF57667">
    <property type="entry name" value="beta-beta-alpha zinc fingers"/>
    <property type="match status" value="2"/>
</dbReference>
<dbReference type="PANTHER" id="PTHR24406">
    <property type="entry name" value="TRANSCRIPTIONAL REPRESSOR CTCFL-RELATED"/>
    <property type="match status" value="1"/>
</dbReference>
<feature type="region of interest" description="Disordered" evidence="8">
    <location>
        <begin position="246"/>
        <end position="273"/>
    </location>
</feature>
<keyword evidence="11" id="KW-1185">Reference proteome</keyword>
<name>A0ABD2K2G1_HETSC</name>
<organism evidence="10 11">
    <name type="scientific">Heterodera schachtii</name>
    <name type="common">Sugarbeet cyst nematode worm</name>
    <name type="synonym">Tylenchus schachtii</name>
    <dbReference type="NCBI Taxonomy" id="97005"/>
    <lineage>
        <taxon>Eukaryota</taxon>
        <taxon>Metazoa</taxon>
        <taxon>Ecdysozoa</taxon>
        <taxon>Nematoda</taxon>
        <taxon>Chromadorea</taxon>
        <taxon>Rhabditida</taxon>
        <taxon>Tylenchina</taxon>
        <taxon>Tylenchomorpha</taxon>
        <taxon>Tylenchoidea</taxon>
        <taxon>Heteroderidae</taxon>
        <taxon>Heteroderinae</taxon>
        <taxon>Heterodera</taxon>
    </lineage>
</organism>
<dbReference type="EMBL" id="JBICCN010000056">
    <property type="protein sequence ID" value="KAL3096979.1"/>
    <property type="molecule type" value="Genomic_DNA"/>
</dbReference>
<feature type="compositionally biased region" description="Low complexity" evidence="8">
    <location>
        <begin position="326"/>
        <end position="341"/>
    </location>
</feature>
<dbReference type="PROSITE" id="PS00028">
    <property type="entry name" value="ZINC_FINGER_C2H2_1"/>
    <property type="match status" value="2"/>
</dbReference>
<proteinExistence type="predicted"/>
<dbReference type="InterPro" id="IPR013087">
    <property type="entry name" value="Znf_C2H2_type"/>
</dbReference>
<feature type="region of interest" description="Disordered" evidence="8">
    <location>
        <begin position="358"/>
        <end position="413"/>
    </location>
</feature>
<dbReference type="GO" id="GO:0005634">
    <property type="term" value="C:nucleus"/>
    <property type="evidence" value="ECO:0007669"/>
    <property type="project" value="UniProtKB-SubCell"/>
</dbReference>
<dbReference type="AlphaFoldDB" id="A0ABD2K2G1"/>
<feature type="region of interest" description="Disordered" evidence="8">
    <location>
        <begin position="163"/>
        <end position="200"/>
    </location>
</feature>
<comment type="subcellular location">
    <subcellularLocation>
        <location evidence="1">Nucleus</location>
    </subcellularLocation>
</comment>
<sequence>MAEGGLLKGLFFSISRELKGSDGRQQKRIRKSAQIYPLGWTRQLTLSSTEFTLFTAMECQKGGGPCRKLSGVLSPLKRPDLKGTFRCSHCLKQFCHSSSLSRHRMQMHFRRFRCTQCQVKFGNTDALRVHMSSEHSLGRMFLCRCCNWAFRDKNSLHEHLKERRTKEQKAAERSEENGVSLKAEQRRPSDTLPSAADIVPMPVGDVPPAIGISLAQLPLSSEQNTLMADIWSNILLSQTQLRNNLANGGRAPMEREQQNVPKTDGGGQNTSSDHQFAAHFASSFASASQSLPLPPPLSSSSSFSASSFVPSLPNGGTTVIVQNGVSSSSSFSSSSSSSSSSMPSNCLIHSSSLPLGSSSFDSDSELSSHSQTISPTHSDVGGRRALVVPSLQQKRPNAATGEEAANRQQNATEQPQQSAECAQCLVAKPRLVLAQAKCSYLEATTVTFQNELLRLNAKCLLAEQCIRRLEMELRQWRERNDFLRFRLLECREKTLEIIAGGGSAGAELSKFVGDVLKITLV</sequence>
<comment type="caution">
    <text evidence="10">The sequence shown here is derived from an EMBL/GenBank/DDBJ whole genome shotgun (WGS) entry which is preliminary data.</text>
</comment>
<feature type="domain" description="C2H2-type" evidence="9">
    <location>
        <begin position="112"/>
        <end position="140"/>
    </location>
</feature>
<keyword evidence="4 7" id="KW-0863">Zinc-finger</keyword>
<reference evidence="10 11" key="1">
    <citation type="submission" date="2024-10" db="EMBL/GenBank/DDBJ databases">
        <authorList>
            <person name="Kim D."/>
        </authorList>
    </citation>
    <scope>NUCLEOTIDE SEQUENCE [LARGE SCALE GENOMIC DNA]</scope>
    <source>
        <strain evidence="10">Taebaek</strain>
    </source>
</reference>
<dbReference type="Proteomes" id="UP001620645">
    <property type="component" value="Unassembled WGS sequence"/>
</dbReference>
<gene>
    <name evidence="10" type="ORF">niasHS_002695</name>
</gene>
<dbReference type="SMART" id="SM00355">
    <property type="entry name" value="ZnF_C2H2"/>
    <property type="match status" value="3"/>
</dbReference>
<keyword evidence="6" id="KW-0539">Nucleus</keyword>
<evidence type="ECO:0000256" key="3">
    <source>
        <dbReference type="ARBA" id="ARBA00022737"/>
    </source>
</evidence>
<evidence type="ECO:0000313" key="11">
    <source>
        <dbReference type="Proteomes" id="UP001620645"/>
    </source>
</evidence>
<evidence type="ECO:0000256" key="1">
    <source>
        <dbReference type="ARBA" id="ARBA00004123"/>
    </source>
</evidence>
<evidence type="ECO:0000313" key="10">
    <source>
        <dbReference type="EMBL" id="KAL3096979.1"/>
    </source>
</evidence>
<feature type="domain" description="C2H2-type" evidence="9">
    <location>
        <begin position="85"/>
        <end position="108"/>
    </location>
</feature>